<organism evidence="1 2">
    <name type="scientific">Mycena pura</name>
    <dbReference type="NCBI Taxonomy" id="153505"/>
    <lineage>
        <taxon>Eukaryota</taxon>
        <taxon>Fungi</taxon>
        <taxon>Dikarya</taxon>
        <taxon>Basidiomycota</taxon>
        <taxon>Agaricomycotina</taxon>
        <taxon>Agaricomycetes</taxon>
        <taxon>Agaricomycetidae</taxon>
        <taxon>Agaricales</taxon>
        <taxon>Marasmiineae</taxon>
        <taxon>Mycenaceae</taxon>
        <taxon>Mycena</taxon>
    </lineage>
</organism>
<evidence type="ECO:0000313" key="1">
    <source>
        <dbReference type="EMBL" id="KAJ7230110.1"/>
    </source>
</evidence>
<dbReference type="PANTHER" id="PTHR46177">
    <property type="entry name" value="INTEGRASE CATALYTIC DOMAIN-CONTAINING PROTEIN"/>
    <property type="match status" value="1"/>
</dbReference>
<evidence type="ECO:0008006" key="3">
    <source>
        <dbReference type="Google" id="ProtNLM"/>
    </source>
</evidence>
<protein>
    <recommendedName>
        <fullName evidence="3">Integrase catalytic domain-containing protein</fullName>
    </recommendedName>
</protein>
<proteinExistence type="predicted"/>
<gene>
    <name evidence="1" type="ORF">GGX14DRAFT_344490</name>
</gene>
<dbReference type="Proteomes" id="UP001219525">
    <property type="component" value="Unassembled WGS sequence"/>
</dbReference>
<accession>A0AAD6YVD2</accession>
<dbReference type="PANTHER" id="PTHR46177:SF1">
    <property type="entry name" value="INTEGRASE CATALYTIC DOMAIN-CONTAINING PROTEIN"/>
    <property type="match status" value="1"/>
</dbReference>
<dbReference type="EMBL" id="JARJCW010000001">
    <property type="protein sequence ID" value="KAJ7230110.1"/>
    <property type="molecule type" value="Genomic_DNA"/>
</dbReference>
<dbReference type="AlphaFoldDB" id="A0AAD6YVD2"/>
<sequence length="418" mass="47654">MVNKEGANGVDNGTRPSDDVLRSVLHDFARRRLSVDKRLAELASKHGYSIKKSKLAELNKEFQVPSPRKPVADGVATALIAEHLEQDIGRRHGPARVQQKVLLKHGVALSRYQCRKIQHKLDPDGAEARFPHKGRREKKRGQLTAVGIMQEVHCDGHEKLGGIALRLGDVGFGIYGFRCHTGKVLHVDVVPNDRNPLTVAHCYLDFVRETGEISLQLTFDGGTETGYMAAIQTELRCNELSELDRPATRSLKSTDNIPAESMWSYWLEDEGANLKTVLLQGHDNGLFAPGNPLHVHLFQWLWSRIIRNHLLQFKDYFNSTRRRSQKNKLLPTDAPNEVFAAPEEYGLEKLGIGIPREVVEQFRARLPLSREHVMRWVPDEFDEIAQYYYEEIGSPQLEHTFGWEIYRQMLPLILEAYM</sequence>
<keyword evidence="2" id="KW-1185">Reference proteome</keyword>
<comment type="caution">
    <text evidence="1">The sequence shown here is derived from an EMBL/GenBank/DDBJ whole genome shotgun (WGS) entry which is preliminary data.</text>
</comment>
<reference evidence="1" key="1">
    <citation type="submission" date="2023-03" db="EMBL/GenBank/DDBJ databases">
        <title>Massive genome expansion in bonnet fungi (Mycena s.s.) driven by repeated elements and novel gene families across ecological guilds.</title>
        <authorList>
            <consortium name="Lawrence Berkeley National Laboratory"/>
            <person name="Harder C.B."/>
            <person name="Miyauchi S."/>
            <person name="Viragh M."/>
            <person name="Kuo A."/>
            <person name="Thoen E."/>
            <person name="Andreopoulos B."/>
            <person name="Lu D."/>
            <person name="Skrede I."/>
            <person name="Drula E."/>
            <person name="Henrissat B."/>
            <person name="Morin E."/>
            <person name="Kohler A."/>
            <person name="Barry K."/>
            <person name="LaButti K."/>
            <person name="Morin E."/>
            <person name="Salamov A."/>
            <person name="Lipzen A."/>
            <person name="Mereny Z."/>
            <person name="Hegedus B."/>
            <person name="Baldrian P."/>
            <person name="Stursova M."/>
            <person name="Weitz H."/>
            <person name="Taylor A."/>
            <person name="Grigoriev I.V."/>
            <person name="Nagy L.G."/>
            <person name="Martin F."/>
            <person name="Kauserud H."/>
        </authorList>
    </citation>
    <scope>NUCLEOTIDE SEQUENCE</scope>
    <source>
        <strain evidence="1">9144</strain>
    </source>
</reference>
<name>A0AAD6YVD2_9AGAR</name>
<evidence type="ECO:0000313" key="2">
    <source>
        <dbReference type="Proteomes" id="UP001219525"/>
    </source>
</evidence>